<dbReference type="KEGG" id="nam:NAMH_1709"/>
<dbReference type="GO" id="GO:0051991">
    <property type="term" value="F:UDP-N-acetyl-D-glucosamine:N-acetylmuramoyl-L-alanyl-D-glutamyl-meso-2,6-diaminopimelyl-D-alanyl-D-alanine-diphosphoundecaprenol 4-beta-N-acetylglucosaminlytransferase activity"/>
    <property type="evidence" value="ECO:0007669"/>
    <property type="project" value="RHEA"/>
</dbReference>
<evidence type="ECO:0000256" key="10">
    <source>
        <dbReference type="HAMAP-Rule" id="MF_00033"/>
    </source>
</evidence>
<evidence type="ECO:0000256" key="5">
    <source>
        <dbReference type="ARBA" id="ARBA00022960"/>
    </source>
</evidence>
<evidence type="ECO:0000313" key="13">
    <source>
        <dbReference type="EMBL" id="ACM92063.1"/>
    </source>
</evidence>
<protein>
    <recommendedName>
        <fullName evidence="10">UDP-N-acetylglucosamine--N-acetylmuramyl-(pentapeptide) pyrophosphoryl-undecaprenol N-acetylglucosamine transferase</fullName>
        <ecNumber evidence="10">2.4.1.227</ecNumber>
    </recommendedName>
    <alternativeName>
        <fullName evidence="10">Undecaprenyl-PP-MurNAc-pentapeptide-UDPGlcNAc GlcNAc transferase</fullName>
    </alternativeName>
</protein>
<comment type="subcellular location">
    <subcellularLocation>
        <location evidence="10">Cell inner membrane</location>
        <topology evidence="10">Peripheral membrane protein</topology>
        <orientation evidence="10">Cytoplasmic side</orientation>
    </subcellularLocation>
</comment>
<dbReference type="GO" id="GO:0071555">
    <property type="term" value="P:cell wall organization"/>
    <property type="evidence" value="ECO:0007669"/>
    <property type="project" value="UniProtKB-KW"/>
</dbReference>
<accession>B9L6V0</accession>
<dbReference type="GO" id="GO:0008360">
    <property type="term" value="P:regulation of cell shape"/>
    <property type="evidence" value="ECO:0007669"/>
    <property type="project" value="UniProtKB-KW"/>
</dbReference>
<evidence type="ECO:0000259" key="11">
    <source>
        <dbReference type="Pfam" id="PF03033"/>
    </source>
</evidence>
<dbReference type="GO" id="GO:0051301">
    <property type="term" value="P:cell division"/>
    <property type="evidence" value="ECO:0007669"/>
    <property type="project" value="UniProtKB-KW"/>
</dbReference>
<dbReference type="PANTHER" id="PTHR21015">
    <property type="entry name" value="UDP-N-ACETYLGLUCOSAMINE--N-ACETYLMURAMYL-(PENTAPEPTIDE) PYROPHOSPHORYL-UNDECAPRENOL N-ACETYLGLUCOSAMINE TRANSFERASE 1"/>
    <property type="match status" value="1"/>
</dbReference>
<keyword evidence="9 10" id="KW-0961">Cell wall biogenesis/degradation</keyword>
<dbReference type="SUPFAM" id="SSF53756">
    <property type="entry name" value="UDP-Glycosyltransferase/glycogen phosphorylase"/>
    <property type="match status" value="1"/>
</dbReference>
<evidence type="ECO:0000256" key="4">
    <source>
        <dbReference type="ARBA" id="ARBA00022679"/>
    </source>
</evidence>
<evidence type="ECO:0000256" key="8">
    <source>
        <dbReference type="ARBA" id="ARBA00023306"/>
    </source>
</evidence>
<dbReference type="EMBL" id="CP001279">
    <property type="protein sequence ID" value="ACM92063.1"/>
    <property type="molecule type" value="Genomic_DNA"/>
</dbReference>
<feature type="binding site" evidence="10">
    <location>
        <position position="134"/>
    </location>
    <ligand>
        <name>UDP-N-acetyl-alpha-D-glucosamine</name>
        <dbReference type="ChEBI" id="CHEBI:57705"/>
    </ligand>
</feature>
<comment type="function">
    <text evidence="10">Cell wall formation. Catalyzes the transfer of a GlcNAc subunit on undecaprenyl-pyrophosphoryl-MurNAc-pentapeptide (lipid intermediate I) to form undecaprenyl-pyrophosphoryl-MurNAc-(pentapeptide)GlcNAc (lipid intermediate II).</text>
</comment>
<dbReference type="Pfam" id="PF03033">
    <property type="entry name" value="Glyco_transf_28"/>
    <property type="match status" value="1"/>
</dbReference>
<name>B9L6V0_NAUPA</name>
<proteinExistence type="inferred from homology"/>
<dbReference type="HAMAP" id="MF_00033">
    <property type="entry name" value="MurG"/>
    <property type="match status" value="1"/>
</dbReference>
<evidence type="ECO:0000256" key="3">
    <source>
        <dbReference type="ARBA" id="ARBA00022676"/>
    </source>
</evidence>
<dbReference type="Gene3D" id="3.40.50.2000">
    <property type="entry name" value="Glycogen Phosphorylase B"/>
    <property type="match status" value="2"/>
</dbReference>
<reference evidence="13 14" key="1">
    <citation type="journal article" date="2009" name="PLoS Genet.">
        <title>Adaptations to submarine hydrothermal environments exemplified by the genome of Nautilia profundicola.</title>
        <authorList>
            <person name="Campbell B.J."/>
            <person name="Smith J.L."/>
            <person name="Hanson T.E."/>
            <person name="Klotz M.G."/>
            <person name="Stein L.Y."/>
            <person name="Lee C.K."/>
            <person name="Wu D."/>
            <person name="Robinson J.M."/>
            <person name="Khouri H.M."/>
            <person name="Eisen J.A."/>
            <person name="Cary S.C."/>
        </authorList>
    </citation>
    <scope>NUCLEOTIDE SEQUENCE [LARGE SCALE GENOMIC DNA]</scope>
    <source>
        <strain evidence="14">ATCC BAA-1463 / DSM 18972 / AmH</strain>
    </source>
</reference>
<feature type="domain" description="Glycosyl transferase family 28 C-terminal" evidence="12">
    <location>
        <begin position="179"/>
        <end position="341"/>
    </location>
</feature>
<evidence type="ECO:0000256" key="6">
    <source>
        <dbReference type="ARBA" id="ARBA00022984"/>
    </source>
</evidence>
<dbReference type="eggNOG" id="COG0707">
    <property type="taxonomic scope" value="Bacteria"/>
</dbReference>
<dbReference type="InterPro" id="IPR006009">
    <property type="entry name" value="GlcNAc_MurG"/>
</dbReference>
<keyword evidence="4 10" id="KW-0808">Transferase</keyword>
<dbReference type="HOGENOM" id="CLU_037404_2_1_7"/>
<feature type="binding site" evidence="10">
    <location>
        <position position="186"/>
    </location>
    <ligand>
        <name>UDP-N-acetyl-alpha-D-glucosamine</name>
        <dbReference type="ChEBI" id="CHEBI:57705"/>
    </ligand>
</feature>
<dbReference type="GO" id="GO:0050511">
    <property type="term" value="F:undecaprenyldiphospho-muramoylpentapeptide beta-N-acetylglucosaminyltransferase activity"/>
    <property type="evidence" value="ECO:0007669"/>
    <property type="project" value="UniProtKB-UniRule"/>
</dbReference>
<comment type="caution">
    <text evidence="10">Lacks conserved residue(s) required for the propagation of feature annotation.</text>
</comment>
<feature type="binding site" evidence="10">
    <location>
        <position position="284"/>
    </location>
    <ligand>
        <name>UDP-N-acetyl-alpha-D-glucosamine</name>
        <dbReference type="ChEBI" id="CHEBI:57705"/>
    </ligand>
</feature>
<dbReference type="NCBIfam" id="TIGR01133">
    <property type="entry name" value="murG"/>
    <property type="match status" value="1"/>
</dbReference>
<keyword evidence="5 10" id="KW-0133">Cell shape</keyword>
<keyword evidence="7 10" id="KW-0472">Membrane</keyword>
<dbReference type="STRING" id="598659.NAMH_1709"/>
<dbReference type="CDD" id="cd03785">
    <property type="entry name" value="GT28_MurG"/>
    <property type="match status" value="1"/>
</dbReference>
<keyword evidence="3 10" id="KW-0328">Glycosyltransferase</keyword>
<dbReference type="Proteomes" id="UP000000448">
    <property type="component" value="Chromosome"/>
</dbReference>
<dbReference type="CAZy" id="GT28">
    <property type="family name" value="Glycosyltransferase Family 28"/>
</dbReference>
<keyword evidence="2 10" id="KW-0132">Cell division</keyword>
<keyword evidence="1 10" id="KW-1003">Cell membrane</keyword>
<dbReference type="UniPathway" id="UPA00219"/>
<keyword evidence="10" id="KW-0997">Cell inner membrane</keyword>
<evidence type="ECO:0000256" key="9">
    <source>
        <dbReference type="ARBA" id="ARBA00023316"/>
    </source>
</evidence>
<dbReference type="GO" id="GO:0009252">
    <property type="term" value="P:peptidoglycan biosynthetic process"/>
    <property type="evidence" value="ECO:0007669"/>
    <property type="project" value="UniProtKB-UniRule"/>
</dbReference>
<dbReference type="AlphaFoldDB" id="B9L6V0"/>
<dbReference type="InterPro" id="IPR004276">
    <property type="entry name" value="GlycoTrans_28_N"/>
</dbReference>
<feature type="binding site" evidence="10">
    <location>
        <begin position="20"/>
        <end position="22"/>
    </location>
    <ligand>
        <name>UDP-N-acetyl-alpha-D-glucosamine</name>
        <dbReference type="ChEBI" id="CHEBI:57705"/>
    </ligand>
</feature>
<dbReference type="EC" id="2.4.1.227" evidence="10"/>
<dbReference type="InterPro" id="IPR007235">
    <property type="entry name" value="Glyco_trans_28_C"/>
</dbReference>
<dbReference type="GO" id="GO:0005886">
    <property type="term" value="C:plasma membrane"/>
    <property type="evidence" value="ECO:0007669"/>
    <property type="project" value="UniProtKB-SubCell"/>
</dbReference>
<evidence type="ECO:0000256" key="1">
    <source>
        <dbReference type="ARBA" id="ARBA00022475"/>
    </source>
</evidence>
<feature type="domain" description="Glycosyltransferase family 28 N-terminal" evidence="11">
    <location>
        <begin position="13"/>
        <end position="151"/>
    </location>
</feature>
<gene>
    <name evidence="10 13" type="primary">murG</name>
    <name evidence="13" type="ordered locus">NAMH_1709</name>
</gene>
<comment type="similarity">
    <text evidence="10">Belongs to the glycosyltransferase 28 family. MurG subfamily.</text>
</comment>
<sequence length="348" mass="39151">MRMENGELRIKKIAITGGGTGGHLKIAKVIKEEFNKRGIKPIYIGSTSGADKAWFENDEGFEAKYFLPSSGVVNKKGFGKINSLIHILKLSFRAKKLLKKHNIHAVFSVGGYSAAPASFAALLNFTPLFIHEQNAHIGSLNKLLKPFSKRFFNTFFYKDPYPVENIFFDTARVRKELKTIIFLGGSQGALAINDLATNLAPKLKEKNIQIIHQTGKRDFERIKNFYIQNKIDAEVFDFDPNLVQKISKADFAISRAGASTLFELAANRIPALFIPYPYAAGDHQYYNAKFLEDKNAGFVIRQDEIDIEKIESLIFNADLEKISQNLAEINKKEGAKLIVDEILKPFVD</sequence>
<dbReference type="Pfam" id="PF04101">
    <property type="entry name" value="Glyco_tran_28_C"/>
    <property type="match status" value="1"/>
</dbReference>
<dbReference type="GO" id="GO:0005975">
    <property type="term" value="P:carbohydrate metabolic process"/>
    <property type="evidence" value="ECO:0007669"/>
    <property type="project" value="InterPro"/>
</dbReference>
<comment type="catalytic activity">
    <reaction evidence="10">
        <text>di-trans,octa-cis-undecaprenyl diphospho-N-acetyl-alpha-D-muramoyl-L-alanyl-D-glutamyl-meso-2,6-diaminopimeloyl-D-alanyl-D-alanine + UDP-N-acetyl-alpha-D-glucosamine = di-trans,octa-cis-undecaprenyl diphospho-[N-acetyl-alpha-D-glucosaminyl-(1-&gt;4)]-N-acetyl-alpha-D-muramoyl-L-alanyl-D-glutamyl-meso-2,6-diaminopimeloyl-D-alanyl-D-alanine + UDP + H(+)</text>
        <dbReference type="Rhea" id="RHEA:31227"/>
        <dbReference type="ChEBI" id="CHEBI:15378"/>
        <dbReference type="ChEBI" id="CHEBI:57705"/>
        <dbReference type="ChEBI" id="CHEBI:58223"/>
        <dbReference type="ChEBI" id="CHEBI:61387"/>
        <dbReference type="ChEBI" id="CHEBI:61388"/>
        <dbReference type="EC" id="2.4.1.227"/>
    </reaction>
</comment>
<evidence type="ECO:0000256" key="2">
    <source>
        <dbReference type="ARBA" id="ARBA00022618"/>
    </source>
</evidence>
<dbReference type="PANTHER" id="PTHR21015:SF22">
    <property type="entry name" value="GLYCOSYLTRANSFERASE"/>
    <property type="match status" value="1"/>
</dbReference>
<evidence type="ECO:0000256" key="7">
    <source>
        <dbReference type="ARBA" id="ARBA00023136"/>
    </source>
</evidence>
<organism evidence="13 14">
    <name type="scientific">Nautilia profundicola (strain ATCC BAA-1463 / DSM 18972 / AmH)</name>
    <dbReference type="NCBI Taxonomy" id="598659"/>
    <lineage>
        <taxon>Bacteria</taxon>
        <taxon>Pseudomonadati</taxon>
        <taxon>Campylobacterota</taxon>
        <taxon>Epsilonproteobacteria</taxon>
        <taxon>Nautiliales</taxon>
        <taxon>Nautiliaceae</taxon>
        <taxon>Nautilia</taxon>
    </lineage>
</organism>
<keyword evidence="8 10" id="KW-0131">Cell cycle</keyword>
<evidence type="ECO:0000313" key="14">
    <source>
        <dbReference type="Proteomes" id="UP000000448"/>
    </source>
</evidence>
<keyword evidence="14" id="KW-1185">Reference proteome</keyword>
<evidence type="ECO:0000259" key="12">
    <source>
        <dbReference type="Pfam" id="PF04101"/>
    </source>
</evidence>
<keyword evidence="6 10" id="KW-0573">Peptidoglycan synthesis</keyword>
<comment type="pathway">
    <text evidence="10">Cell wall biogenesis; peptidoglycan biosynthesis.</text>
</comment>